<reference evidence="1 2" key="2">
    <citation type="journal article" date="2022" name="Mol. Ecol. Resour.">
        <title>The genomes of chicory, endive, great burdock and yacon provide insights into Asteraceae paleo-polyploidization history and plant inulin production.</title>
        <authorList>
            <person name="Fan W."/>
            <person name="Wang S."/>
            <person name="Wang H."/>
            <person name="Wang A."/>
            <person name="Jiang F."/>
            <person name="Liu H."/>
            <person name="Zhao H."/>
            <person name="Xu D."/>
            <person name="Zhang Y."/>
        </authorList>
    </citation>
    <scope>NUCLEOTIDE SEQUENCE [LARGE SCALE GENOMIC DNA]</scope>
    <source>
        <strain evidence="2">cv. Punajuju</strain>
        <tissue evidence="1">Leaves</tissue>
    </source>
</reference>
<protein>
    <submittedName>
        <fullName evidence="1">Uncharacterized protein</fullName>
    </submittedName>
</protein>
<accession>A0ACB9E3F7</accession>
<dbReference type="Proteomes" id="UP001055811">
    <property type="component" value="Linkage Group LG04"/>
</dbReference>
<dbReference type="EMBL" id="CM042012">
    <property type="protein sequence ID" value="KAI3753375.1"/>
    <property type="molecule type" value="Genomic_DNA"/>
</dbReference>
<organism evidence="1 2">
    <name type="scientific">Cichorium intybus</name>
    <name type="common">Chicory</name>
    <dbReference type="NCBI Taxonomy" id="13427"/>
    <lineage>
        <taxon>Eukaryota</taxon>
        <taxon>Viridiplantae</taxon>
        <taxon>Streptophyta</taxon>
        <taxon>Embryophyta</taxon>
        <taxon>Tracheophyta</taxon>
        <taxon>Spermatophyta</taxon>
        <taxon>Magnoliopsida</taxon>
        <taxon>eudicotyledons</taxon>
        <taxon>Gunneridae</taxon>
        <taxon>Pentapetalae</taxon>
        <taxon>asterids</taxon>
        <taxon>campanulids</taxon>
        <taxon>Asterales</taxon>
        <taxon>Asteraceae</taxon>
        <taxon>Cichorioideae</taxon>
        <taxon>Cichorieae</taxon>
        <taxon>Cichoriinae</taxon>
        <taxon>Cichorium</taxon>
    </lineage>
</organism>
<evidence type="ECO:0000313" key="2">
    <source>
        <dbReference type="Proteomes" id="UP001055811"/>
    </source>
</evidence>
<sequence>MENLPESFYVDPRGASSSNSAPQNTARRQAFSAADRAEIQRLINLLNQPQTRADAIAQLNRVYKLNKCMASHPEARLELIKAQIPTYISPFLNTTEKQLVQYDYLRLNSLGIIGALLKEECPQTAEIVHYLLQCEMVPLCLRCMEMGSDLTKSVAALVLGKILEQQEGKTYCGTFAERFFSVSRALSKMVDEFSGKPPPSLLKNTLICYLRLSEISRCCDVLKDRYPQRLKNPAYLHHVCDGNTRALAEHVLQNIMTGQQVQPMPARTVASAMR</sequence>
<keyword evidence="2" id="KW-1185">Reference proteome</keyword>
<comment type="caution">
    <text evidence="1">The sequence shown here is derived from an EMBL/GenBank/DDBJ whole genome shotgun (WGS) entry which is preliminary data.</text>
</comment>
<proteinExistence type="predicted"/>
<evidence type="ECO:0000313" key="1">
    <source>
        <dbReference type="EMBL" id="KAI3753375.1"/>
    </source>
</evidence>
<gene>
    <name evidence="1" type="ORF">L2E82_25427</name>
</gene>
<reference evidence="2" key="1">
    <citation type="journal article" date="2022" name="Mol. Ecol. Resour.">
        <title>The genomes of chicory, endive, great burdock and yacon provide insights into Asteraceae palaeo-polyploidization history and plant inulin production.</title>
        <authorList>
            <person name="Fan W."/>
            <person name="Wang S."/>
            <person name="Wang H."/>
            <person name="Wang A."/>
            <person name="Jiang F."/>
            <person name="Liu H."/>
            <person name="Zhao H."/>
            <person name="Xu D."/>
            <person name="Zhang Y."/>
        </authorList>
    </citation>
    <scope>NUCLEOTIDE SEQUENCE [LARGE SCALE GENOMIC DNA]</scope>
    <source>
        <strain evidence="2">cv. Punajuju</strain>
    </source>
</reference>
<name>A0ACB9E3F7_CICIN</name>